<dbReference type="STRING" id="208439.AJAP_03055"/>
<dbReference type="EMBL" id="CP008953">
    <property type="protein sequence ID" value="AIG73537.1"/>
    <property type="molecule type" value="Genomic_DNA"/>
</dbReference>
<feature type="domain" description="Thioesterase" evidence="2">
    <location>
        <begin position="53"/>
        <end position="131"/>
    </location>
</feature>
<name>A0A075UHN3_9PSEU</name>
<dbReference type="InterPro" id="IPR029069">
    <property type="entry name" value="HotDog_dom_sf"/>
</dbReference>
<protein>
    <submittedName>
        <fullName evidence="3">Aromatic compounds degradation protein paaI</fullName>
    </submittedName>
</protein>
<dbReference type="PANTHER" id="PTHR43240:SF8">
    <property type="entry name" value="PHENYLACETIC ACID DEGRADATION-RELATED PROTEIN"/>
    <property type="match status" value="1"/>
</dbReference>
<accession>A0A075UHN3</accession>
<gene>
    <name evidence="3" type="ORF">AJAP_03055</name>
</gene>
<proteinExistence type="predicted"/>
<dbReference type="AlphaFoldDB" id="A0A075UHN3"/>
<dbReference type="SUPFAM" id="SSF54637">
    <property type="entry name" value="Thioesterase/thiol ester dehydrase-isomerase"/>
    <property type="match status" value="1"/>
</dbReference>
<reference evidence="3 4" key="1">
    <citation type="journal article" date="2014" name="J. Biotechnol.">
        <title>Complete genome sequence of the actinobacterium Amycolatopsis japonica MG417-CF17(T) (=DSM 44213T) producing (S,S)-N,N'-ethylenediaminedisuccinic acid.</title>
        <authorList>
            <person name="Stegmann E."/>
            <person name="Albersmeier A."/>
            <person name="Spohn M."/>
            <person name="Gert H."/>
            <person name="Weber T."/>
            <person name="Wohlleben W."/>
            <person name="Kalinowski J."/>
            <person name="Ruckert C."/>
        </authorList>
    </citation>
    <scope>NUCLEOTIDE SEQUENCE [LARGE SCALE GENOMIC DNA]</scope>
    <source>
        <strain evidence="4">MG417-CF17 (DSM 44213)</strain>
    </source>
</reference>
<dbReference type="GO" id="GO:0061522">
    <property type="term" value="F:1,4-dihydroxy-2-naphthoyl-CoA thioesterase activity"/>
    <property type="evidence" value="ECO:0007669"/>
    <property type="project" value="TreeGrafter"/>
</dbReference>
<keyword evidence="1" id="KW-0378">Hydrolase</keyword>
<dbReference type="HOGENOM" id="CLU_089876_13_4_11"/>
<dbReference type="NCBIfam" id="TIGR00369">
    <property type="entry name" value="unchar_dom_1"/>
    <property type="match status" value="1"/>
</dbReference>
<dbReference type="Proteomes" id="UP000028492">
    <property type="component" value="Chromosome"/>
</dbReference>
<dbReference type="InterPro" id="IPR003736">
    <property type="entry name" value="PAAI_dom"/>
</dbReference>
<organism evidence="3 4">
    <name type="scientific">Amycolatopsis japonica</name>
    <dbReference type="NCBI Taxonomy" id="208439"/>
    <lineage>
        <taxon>Bacteria</taxon>
        <taxon>Bacillati</taxon>
        <taxon>Actinomycetota</taxon>
        <taxon>Actinomycetes</taxon>
        <taxon>Pseudonocardiales</taxon>
        <taxon>Pseudonocardiaceae</taxon>
        <taxon>Amycolatopsis</taxon>
        <taxon>Amycolatopsis japonica group</taxon>
    </lineage>
</organism>
<dbReference type="Gene3D" id="3.10.129.10">
    <property type="entry name" value="Hotdog Thioesterase"/>
    <property type="match status" value="1"/>
</dbReference>
<dbReference type="PANTHER" id="PTHR43240">
    <property type="entry name" value="1,4-DIHYDROXY-2-NAPHTHOYL-COA THIOESTERASE 1"/>
    <property type="match status" value="1"/>
</dbReference>
<evidence type="ECO:0000259" key="2">
    <source>
        <dbReference type="Pfam" id="PF03061"/>
    </source>
</evidence>
<dbReference type="eggNOG" id="COG2050">
    <property type="taxonomic scope" value="Bacteria"/>
</dbReference>
<dbReference type="GO" id="GO:0005829">
    <property type="term" value="C:cytosol"/>
    <property type="evidence" value="ECO:0007669"/>
    <property type="project" value="TreeGrafter"/>
</dbReference>
<sequence length="140" mass="14728">MPGTLGTMIDAEGTALFHRTMPLTERLGIEVLEHSPAAVRARIAWDETLCTLGGVLHGGTLMALADATGAVCAFLNLPEGAQGTTTVESKTNFLRAVRSGHATATAKPLHAGRKLIVVETEIRDDEGKLVAKVTQTQAVL</sequence>
<dbReference type="InterPro" id="IPR006683">
    <property type="entry name" value="Thioestr_dom"/>
</dbReference>
<keyword evidence="4" id="KW-1185">Reference proteome</keyword>
<dbReference type="CDD" id="cd03443">
    <property type="entry name" value="PaaI_thioesterase"/>
    <property type="match status" value="1"/>
</dbReference>
<dbReference type="Pfam" id="PF03061">
    <property type="entry name" value="4HBT"/>
    <property type="match status" value="1"/>
</dbReference>
<dbReference type="KEGG" id="aja:AJAP_03055"/>
<evidence type="ECO:0000256" key="1">
    <source>
        <dbReference type="ARBA" id="ARBA00022801"/>
    </source>
</evidence>
<evidence type="ECO:0000313" key="3">
    <source>
        <dbReference type="EMBL" id="AIG73537.1"/>
    </source>
</evidence>
<evidence type="ECO:0000313" key="4">
    <source>
        <dbReference type="Proteomes" id="UP000028492"/>
    </source>
</evidence>